<dbReference type="RefSeq" id="WP_379658602.1">
    <property type="nucleotide sequence ID" value="NZ_JBHTIV010000020.1"/>
</dbReference>
<evidence type="ECO:0000313" key="2">
    <source>
        <dbReference type="Proteomes" id="UP001597049"/>
    </source>
</evidence>
<dbReference type="SUPFAM" id="SSF74653">
    <property type="entry name" value="TolA/TonB C-terminal domain"/>
    <property type="match status" value="1"/>
</dbReference>
<sequence>MKRKTLIILSIFIGLTSFGQTDCVKAESKAKKDYKEGKYNFHSLESLPIENTYHFVLRDDFNIKWRFIDPDSLDYYSCYDLKLTDLLKKKFGQDFLKKTIAKVDSLEKTENWKSEAKFPGGKTAMLKFIDDRLKIENRELNDTIQTRMIILFAIKENGELDNVKAIRGINDKIDKKVVEIFNEMPNWKPAYLYGKPIRKIYSYAINL</sequence>
<keyword evidence="2" id="KW-1185">Reference proteome</keyword>
<comment type="caution">
    <text evidence="1">The sequence shown here is derived from an EMBL/GenBank/DDBJ whole genome shotgun (WGS) entry which is preliminary data.</text>
</comment>
<organism evidence="1 2">
    <name type="scientific">Psychroflexus salinarum</name>
    <dbReference type="NCBI Taxonomy" id="546024"/>
    <lineage>
        <taxon>Bacteria</taxon>
        <taxon>Pseudomonadati</taxon>
        <taxon>Bacteroidota</taxon>
        <taxon>Flavobacteriia</taxon>
        <taxon>Flavobacteriales</taxon>
        <taxon>Flavobacteriaceae</taxon>
        <taxon>Psychroflexus</taxon>
    </lineage>
</organism>
<gene>
    <name evidence="1" type="ORF">ACFQ0R_11880</name>
</gene>
<accession>A0ABW3GS71</accession>
<dbReference type="Gene3D" id="3.30.1150.10">
    <property type="match status" value="1"/>
</dbReference>
<dbReference type="Proteomes" id="UP001597049">
    <property type="component" value="Unassembled WGS sequence"/>
</dbReference>
<dbReference type="EMBL" id="JBHTIV010000020">
    <property type="protein sequence ID" value="MFD0933298.1"/>
    <property type="molecule type" value="Genomic_DNA"/>
</dbReference>
<reference evidence="2" key="1">
    <citation type="journal article" date="2019" name="Int. J. Syst. Evol. Microbiol.">
        <title>The Global Catalogue of Microorganisms (GCM) 10K type strain sequencing project: providing services to taxonomists for standard genome sequencing and annotation.</title>
        <authorList>
            <consortium name="The Broad Institute Genomics Platform"/>
            <consortium name="The Broad Institute Genome Sequencing Center for Infectious Disease"/>
            <person name="Wu L."/>
            <person name="Ma J."/>
        </authorList>
    </citation>
    <scope>NUCLEOTIDE SEQUENCE [LARGE SCALE GENOMIC DNA]</scope>
    <source>
        <strain evidence="2">CCUG 56752</strain>
    </source>
</reference>
<name>A0ABW3GS71_9FLAO</name>
<evidence type="ECO:0000313" key="1">
    <source>
        <dbReference type="EMBL" id="MFD0933298.1"/>
    </source>
</evidence>
<proteinExistence type="predicted"/>
<protein>
    <submittedName>
        <fullName evidence="1">Energy transducer TonB</fullName>
    </submittedName>
</protein>